<dbReference type="EMBL" id="CP029190">
    <property type="protein sequence ID" value="QES47711.1"/>
    <property type="molecule type" value="Genomic_DNA"/>
</dbReference>
<accession>A0A5P2D310</accession>
<evidence type="ECO:0000313" key="1">
    <source>
        <dbReference type="EMBL" id="QES47711.1"/>
    </source>
</evidence>
<sequence length="73" mass="7462">MEEVQLGALDAVLPALQQPVCDLEGVGRCEGVGPDLADQTGGEEGFEGLGGGVGAVPESSRLRWRGPCPANSR</sequence>
<dbReference type="Proteomes" id="UP000325211">
    <property type="component" value="Chromosome"/>
</dbReference>
<dbReference type="AlphaFoldDB" id="A0A5P2D310"/>
<name>A0A5P2D310_STRVZ</name>
<protein>
    <submittedName>
        <fullName evidence="1">Uncharacterized protein</fullName>
    </submittedName>
</protein>
<gene>
    <name evidence="1" type="ORF">DEJ50_07670</name>
</gene>
<proteinExistence type="predicted"/>
<organism evidence="1 2">
    <name type="scientific">Streptomyces venezuelae</name>
    <dbReference type="NCBI Taxonomy" id="54571"/>
    <lineage>
        <taxon>Bacteria</taxon>
        <taxon>Bacillati</taxon>
        <taxon>Actinomycetota</taxon>
        <taxon>Actinomycetes</taxon>
        <taxon>Kitasatosporales</taxon>
        <taxon>Streptomycetaceae</taxon>
        <taxon>Streptomyces</taxon>
    </lineage>
</organism>
<reference evidence="1 2" key="1">
    <citation type="submission" date="2018-05" db="EMBL/GenBank/DDBJ databases">
        <title>Streptomyces venezuelae.</title>
        <authorList>
            <person name="Kim W."/>
            <person name="Lee N."/>
            <person name="Cho B.-K."/>
        </authorList>
    </citation>
    <scope>NUCLEOTIDE SEQUENCE [LARGE SCALE GENOMIC DNA]</scope>
    <source>
        <strain evidence="1 2">ATCC 21782</strain>
    </source>
</reference>
<evidence type="ECO:0000313" key="2">
    <source>
        <dbReference type="Proteomes" id="UP000325211"/>
    </source>
</evidence>